<evidence type="ECO:0000313" key="2">
    <source>
        <dbReference type="EMBL" id="MCL7041018.1"/>
    </source>
</evidence>
<gene>
    <name evidence="2" type="ORF">MKW94_024002</name>
</gene>
<feature type="region of interest" description="Disordered" evidence="1">
    <location>
        <begin position="1"/>
        <end position="39"/>
    </location>
</feature>
<name>A0AA41VH27_PAPNU</name>
<comment type="caution">
    <text evidence="2">The sequence shown here is derived from an EMBL/GenBank/DDBJ whole genome shotgun (WGS) entry which is preliminary data.</text>
</comment>
<sequence>MFGGMDKDAVPKKQPEVLQECLTLTQRDTPRLERRKRKDEPLREAQCLFHLAEMEAAKQEMPVVSVNHDDNVKGPAVKDIHMKNFSVSFGGRELIQDGSVTLSFGRHYGNLNFHYVPCRLC</sequence>
<dbReference type="AlphaFoldDB" id="A0AA41VH27"/>
<evidence type="ECO:0000313" key="3">
    <source>
        <dbReference type="Proteomes" id="UP001177140"/>
    </source>
</evidence>
<feature type="compositionally biased region" description="Basic and acidic residues" evidence="1">
    <location>
        <begin position="1"/>
        <end position="15"/>
    </location>
</feature>
<accession>A0AA41VH27</accession>
<feature type="compositionally biased region" description="Basic and acidic residues" evidence="1">
    <location>
        <begin position="28"/>
        <end position="39"/>
    </location>
</feature>
<keyword evidence="3" id="KW-1185">Reference proteome</keyword>
<evidence type="ECO:0000256" key="1">
    <source>
        <dbReference type="SAM" id="MobiDB-lite"/>
    </source>
</evidence>
<protein>
    <submittedName>
        <fullName evidence="2">Uncharacterized protein</fullName>
    </submittedName>
</protein>
<dbReference type="EMBL" id="JAJJMA010219256">
    <property type="protein sequence ID" value="MCL7041018.1"/>
    <property type="molecule type" value="Genomic_DNA"/>
</dbReference>
<proteinExistence type="predicted"/>
<dbReference type="Proteomes" id="UP001177140">
    <property type="component" value="Unassembled WGS sequence"/>
</dbReference>
<reference evidence="2" key="1">
    <citation type="submission" date="2022-03" db="EMBL/GenBank/DDBJ databases">
        <title>A functionally conserved STORR gene fusion in Papaver species that diverged 16.8 million years ago.</title>
        <authorList>
            <person name="Catania T."/>
        </authorList>
    </citation>
    <scope>NUCLEOTIDE SEQUENCE</scope>
    <source>
        <strain evidence="2">S-191538</strain>
    </source>
</reference>
<organism evidence="2 3">
    <name type="scientific">Papaver nudicaule</name>
    <name type="common">Iceland poppy</name>
    <dbReference type="NCBI Taxonomy" id="74823"/>
    <lineage>
        <taxon>Eukaryota</taxon>
        <taxon>Viridiplantae</taxon>
        <taxon>Streptophyta</taxon>
        <taxon>Embryophyta</taxon>
        <taxon>Tracheophyta</taxon>
        <taxon>Spermatophyta</taxon>
        <taxon>Magnoliopsida</taxon>
        <taxon>Ranunculales</taxon>
        <taxon>Papaveraceae</taxon>
        <taxon>Papaveroideae</taxon>
        <taxon>Papaver</taxon>
    </lineage>
</organism>